<dbReference type="EMBL" id="JAUDFV010000025">
    <property type="protein sequence ID" value="KAL2738801.1"/>
    <property type="molecule type" value="Genomic_DNA"/>
</dbReference>
<gene>
    <name evidence="2" type="ORF">V1478_001367</name>
</gene>
<evidence type="ECO:0000313" key="3">
    <source>
        <dbReference type="Proteomes" id="UP001607302"/>
    </source>
</evidence>
<comment type="caution">
    <text evidence="2">The sequence shown here is derived from an EMBL/GenBank/DDBJ whole genome shotgun (WGS) entry which is preliminary data.</text>
</comment>
<protein>
    <recommendedName>
        <fullName evidence="4">Maturase K</fullName>
    </recommendedName>
</protein>
<proteinExistence type="predicted"/>
<dbReference type="Proteomes" id="UP001607302">
    <property type="component" value="Unassembled WGS sequence"/>
</dbReference>
<sequence>MLGIVSFLSTRFSRMGLSKESKYFRVNVNGSSMLFMNHRMDEFSSHGNRDCQRLYCYNVYFTADYVNKRHIHEELIDIIFYTSNTSFLLAKYTFNIPSIDRINLDLYNVRFIRHSDILFYFTFVYLSVNSSYCVTKRRRGRDGTNRQCDLIITRFLLLIYLVLLLYQKFLLIVKDFVPCSIEFRSMNDTPRGSMLRTRRLTLETLFPLDHLMPLDKGLQNCLDLFCASTLHVLSLIDDIYQQLKLLISKN</sequence>
<evidence type="ECO:0000313" key="2">
    <source>
        <dbReference type="EMBL" id="KAL2738801.1"/>
    </source>
</evidence>
<feature type="transmembrane region" description="Helical" evidence="1">
    <location>
        <begin position="155"/>
        <end position="173"/>
    </location>
</feature>
<evidence type="ECO:0008006" key="4">
    <source>
        <dbReference type="Google" id="ProtNLM"/>
    </source>
</evidence>
<keyword evidence="1" id="KW-0472">Membrane</keyword>
<evidence type="ECO:0000256" key="1">
    <source>
        <dbReference type="SAM" id="Phobius"/>
    </source>
</evidence>
<accession>A0ABD2C187</accession>
<feature type="transmembrane region" description="Helical" evidence="1">
    <location>
        <begin position="117"/>
        <end position="134"/>
    </location>
</feature>
<organism evidence="2 3">
    <name type="scientific">Vespula squamosa</name>
    <name type="common">Southern yellow jacket</name>
    <name type="synonym">Wasp</name>
    <dbReference type="NCBI Taxonomy" id="30214"/>
    <lineage>
        <taxon>Eukaryota</taxon>
        <taxon>Metazoa</taxon>
        <taxon>Ecdysozoa</taxon>
        <taxon>Arthropoda</taxon>
        <taxon>Hexapoda</taxon>
        <taxon>Insecta</taxon>
        <taxon>Pterygota</taxon>
        <taxon>Neoptera</taxon>
        <taxon>Endopterygota</taxon>
        <taxon>Hymenoptera</taxon>
        <taxon>Apocrita</taxon>
        <taxon>Aculeata</taxon>
        <taxon>Vespoidea</taxon>
        <taxon>Vespidae</taxon>
        <taxon>Vespinae</taxon>
        <taxon>Vespula</taxon>
    </lineage>
</organism>
<reference evidence="2 3" key="1">
    <citation type="journal article" date="2024" name="Ann. Entomol. Soc. Am.">
        <title>Genomic analyses of the southern and eastern yellowjacket wasps (Hymenoptera: Vespidae) reveal evolutionary signatures of social life.</title>
        <authorList>
            <person name="Catto M.A."/>
            <person name="Caine P.B."/>
            <person name="Orr S.E."/>
            <person name="Hunt B.G."/>
            <person name="Goodisman M.A.D."/>
        </authorList>
    </citation>
    <scope>NUCLEOTIDE SEQUENCE [LARGE SCALE GENOMIC DNA]</scope>
    <source>
        <strain evidence="2">233</strain>
        <tissue evidence="2">Head and thorax</tissue>
    </source>
</reference>
<keyword evidence="1" id="KW-1133">Transmembrane helix</keyword>
<name>A0ABD2C187_VESSQ</name>
<keyword evidence="1" id="KW-0812">Transmembrane</keyword>
<dbReference type="AlphaFoldDB" id="A0ABD2C187"/>
<keyword evidence="3" id="KW-1185">Reference proteome</keyword>